<dbReference type="PROSITE" id="PS00108">
    <property type="entry name" value="PROTEIN_KINASE_ST"/>
    <property type="match status" value="1"/>
</dbReference>
<dbReference type="InterPro" id="IPR007644">
    <property type="entry name" value="RNA_pol_bsu_protrusion"/>
</dbReference>
<dbReference type="Gene3D" id="3.30.200.20">
    <property type="entry name" value="Phosphorylase Kinase, domain 1"/>
    <property type="match status" value="1"/>
</dbReference>
<dbReference type="NCBIfam" id="NF007175">
    <property type="entry name" value="PRK09606.1"/>
    <property type="match status" value="1"/>
</dbReference>
<comment type="subcellular location">
    <subcellularLocation>
        <location evidence="1">Nucleus</location>
    </subcellularLocation>
</comment>
<dbReference type="Pfam" id="PF04561">
    <property type="entry name" value="RNA_pol_Rpb2_2"/>
    <property type="match status" value="1"/>
</dbReference>
<dbReference type="PROSITE" id="PS50011">
    <property type="entry name" value="PROTEIN_KINASE_DOM"/>
    <property type="match status" value="1"/>
</dbReference>
<evidence type="ECO:0000256" key="1">
    <source>
        <dbReference type="ARBA" id="ARBA00004123"/>
    </source>
</evidence>
<dbReference type="GO" id="GO:0004674">
    <property type="term" value="F:protein serine/threonine kinase activity"/>
    <property type="evidence" value="ECO:0007669"/>
    <property type="project" value="UniProtKB-KW"/>
</dbReference>
<feature type="binding site" evidence="14">
    <location>
        <position position="32"/>
    </location>
    <ligand>
        <name>ATP</name>
        <dbReference type="ChEBI" id="CHEBI:30616"/>
    </ligand>
</feature>
<dbReference type="PROSITE" id="PS01166">
    <property type="entry name" value="RNA_POL_BETA"/>
    <property type="match status" value="1"/>
</dbReference>
<evidence type="ECO:0000256" key="3">
    <source>
        <dbReference type="ARBA" id="ARBA00022478"/>
    </source>
</evidence>
<evidence type="ECO:0000256" key="16">
    <source>
        <dbReference type="RuleBase" id="RU363031"/>
    </source>
</evidence>
<evidence type="ECO:0000256" key="13">
    <source>
        <dbReference type="ARBA" id="ARBA00023242"/>
    </source>
</evidence>
<dbReference type="Gene3D" id="3.90.1800.10">
    <property type="entry name" value="RNA polymerase alpha subunit dimerisation domain"/>
    <property type="match status" value="1"/>
</dbReference>
<dbReference type="FunFam" id="3.90.1110.10:FF:000006">
    <property type="entry name" value="DNA-directed RNA polymerase subunit beta"/>
    <property type="match status" value="1"/>
</dbReference>
<keyword evidence="8 14" id="KW-0547">Nucleotide-binding</keyword>
<reference evidence="18 19" key="1">
    <citation type="submission" date="2019-07" db="EMBL/GenBank/DDBJ databases">
        <title>Genomes of Cafeteria roenbergensis.</title>
        <authorList>
            <person name="Fischer M.G."/>
            <person name="Hackl T."/>
            <person name="Roman M."/>
        </authorList>
    </citation>
    <scope>NUCLEOTIDE SEQUENCE [LARGE SCALE GENOMIC DNA]</scope>
    <source>
        <strain evidence="18 19">BVI</strain>
    </source>
</reference>
<dbReference type="CDD" id="cd00653">
    <property type="entry name" value="RNA_pol_B_RPB2"/>
    <property type="match status" value="1"/>
</dbReference>
<dbReference type="InterPro" id="IPR007642">
    <property type="entry name" value="RNA_pol_Rpb2_2"/>
</dbReference>
<dbReference type="GO" id="GO:0000428">
    <property type="term" value="C:DNA-directed RNA polymerase complex"/>
    <property type="evidence" value="ECO:0007669"/>
    <property type="project" value="UniProtKB-KW"/>
</dbReference>
<dbReference type="InterPro" id="IPR015712">
    <property type="entry name" value="DNA-dir_RNA_pol_su2"/>
</dbReference>
<comment type="caution">
    <text evidence="18">The sequence shown here is derived from an EMBL/GenBank/DDBJ whole genome shotgun (WGS) entry which is preliminary data.</text>
</comment>
<evidence type="ECO:0000256" key="14">
    <source>
        <dbReference type="PROSITE-ProRule" id="PRU10141"/>
    </source>
</evidence>
<comment type="catalytic activity">
    <reaction evidence="16">
        <text>RNA(n) + a ribonucleoside 5'-triphosphate = RNA(n+1) + diphosphate</text>
        <dbReference type="Rhea" id="RHEA:21248"/>
        <dbReference type="Rhea" id="RHEA-COMP:14527"/>
        <dbReference type="Rhea" id="RHEA-COMP:17342"/>
        <dbReference type="ChEBI" id="CHEBI:33019"/>
        <dbReference type="ChEBI" id="CHEBI:61557"/>
        <dbReference type="ChEBI" id="CHEBI:140395"/>
        <dbReference type="EC" id="2.7.7.6"/>
    </reaction>
</comment>
<dbReference type="InterPro" id="IPR007120">
    <property type="entry name" value="DNA-dir_RNAP_su2_dom"/>
</dbReference>
<dbReference type="GO" id="GO:0046872">
    <property type="term" value="F:metal ion binding"/>
    <property type="evidence" value="ECO:0007669"/>
    <property type="project" value="UniProtKB-KW"/>
</dbReference>
<evidence type="ECO:0000256" key="8">
    <source>
        <dbReference type="ARBA" id="ARBA00022741"/>
    </source>
</evidence>
<comment type="function">
    <text evidence="16">DNA-dependent RNA polymerase catalyzes the transcription of DNA into RNA using the four ribonucleoside triphosphates as substrates.</text>
</comment>
<dbReference type="InterPro" id="IPR007646">
    <property type="entry name" value="RNA_pol_Rpb2_4"/>
</dbReference>
<dbReference type="Gene3D" id="3.90.1110.10">
    <property type="entry name" value="RNA polymerase Rpb2, domain 2"/>
    <property type="match status" value="1"/>
</dbReference>
<dbReference type="FunFam" id="3.90.1100.10:FF:000014">
    <property type="entry name" value="DNA-directed RNA polymerase subunit beta"/>
    <property type="match status" value="1"/>
</dbReference>
<dbReference type="FunFam" id="1.10.510.10:FF:000624">
    <property type="entry name" value="Mitogen-activated protein kinase"/>
    <property type="match status" value="1"/>
</dbReference>
<keyword evidence="13" id="KW-0539">Nucleus</keyword>
<dbReference type="InterPro" id="IPR007647">
    <property type="entry name" value="RNA_pol_Rpb2_5"/>
</dbReference>
<dbReference type="InterPro" id="IPR037034">
    <property type="entry name" value="RNA_pol_Rpb2_2_sf"/>
</dbReference>
<dbReference type="Proteomes" id="UP000323011">
    <property type="component" value="Unassembled WGS sequence"/>
</dbReference>
<dbReference type="Pfam" id="PF04566">
    <property type="entry name" value="RNA_pol_Rpb2_4"/>
    <property type="match status" value="1"/>
</dbReference>
<dbReference type="FunFam" id="2.40.270.10:FF:000011">
    <property type="entry name" value="DNA-directed RNA polymerase subunit beta"/>
    <property type="match status" value="1"/>
</dbReference>
<name>A0A5A8CMB6_CAFRO</name>
<dbReference type="InterPro" id="IPR000719">
    <property type="entry name" value="Prot_kinase_dom"/>
</dbReference>
<accession>A0A5A8CMB6</accession>
<dbReference type="Pfam" id="PF04560">
    <property type="entry name" value="RNA_pol_Rpb2_7"/>
    <property type="match status" value="1"/>
</dbReference>
<keyword evidence="6 16" id="KW-0548">Nucleotidyltransferase</keyword>
<evidence type="ECO:0000256" key="6">
    <source>
        <dbReference type="ARBA" id="ARBA00022695"/>
    </source>
</evidence>
<evidence type="ECO:0000259" key="17">
    <source>
        <dbReference type="PROSITE" id="PS50011"/>
    </source>
</evidence>
<dbReference type="SUPFAM" id="SSF56112">
    <property type="entry name" value="Protein kinase-like (PK-like)"/>
    <property type="match status" value="1"/>
</dbReference>
<dbReference type="FunFam" id="3.90.1100.10:FF:000042">
    <property type="entry name" value="DNA-directed RNA polymerase subunit beta"/>
    <property type="match status" value="1"/>
</dbReference>
<dbReference type="InterPro" id="IPR037033">
    <property type="entry name" value="DNA-dir_RNAP_su2_hyb_sf"/>
</dbReference>
<gene>
    <name evidence="18" type="ORF">FNF29_02887</name>
</gene>
<evidence type="ECO:0000256" key="9">
    <source>
        <dbReference type="ARBA" id="ARBA00022777"/>
    </source>
</evidence>
<evidence type="ECO:0000256" key="7">
    <source>
        <dbReference type="ARBA" id="ARBA00022723"/>
    </source>
</evidence>
<keyword evidence="5 16" id="KW-0808">Transferase</keyword>
<dbReference type="Pfam" id="PF04563">
    <property type="entry name" value="RNA_pol_Rpb2_1"/>
    <property type="match status" value="1"/>
</dbReference>
<evidence type="ECO:0000313" key="19">
    <source>
        <dbReference type="Proteomes" id="UP000323011"/>
    </source>
</evidence>
<evidence type="ECO:0000256" key="4">
    <source>
        <dbReference type="ARBA" id="ARBA00022527"/>
    </source>
</evidence>
<dbReference type="GO" id="GO:0003899">
    <property type="term" value="F:DNA-directed RNA polymerase activity"/>
    <property type="evidence" value="ECO:0007669"/>
    <property type="project" value="UniProtKB-EC"/>
</dbReference>
<keyword evidence="11 14" id="KW-0067">ATP-binding</keyword>
<comment type="similarity">
    <text evidence="2 15">Belongs to the RNA polymerase beta chain family.</text>
</comment>
<dbReference type="InterPro" id="IPR014724">
    <property type="entry name" value="RNA_pol_RPB2_OB-fold"/>
</dbReference>
<organism evidence="18 19">
    <name type="scientific">Cafeteria roenbergensis</name>
    <name type="common">Marine flagellate</name>
    <dbReference type="NCBI Taxonomy" id="33653"/>
    <lineage>
        <taxon>Eukaryota</taxon>
        <taxon>Sar</taxon>
        <taxon>Stramenopiles</taxon>
        <taxon>Bigyra</taxon>
        <taxon>Opalozoa</taxon>
        <taxon>Bicosoecida</taxon>
        <taxon>Cafeteriaceae</taxon>
        <taxon>Cafeteria</taxon>
    </lineage>
</organism>
<dbReference type="PROSITE" id="PS00107">
    <property type="entry name" value="PROTEIN_KINASE_ATP"/>
    <property type="match status" value="1"/>
</dbReference>
<dbReference type="GO" id="GO:0003677">
    <property type="term" value="F:DNA binding"/>
    <property type="evidence" value="ECO:0007669"/>
    <property type="project" value="InterPro"/>
</dbReference>
<keyword evidence="10" id="KW-0862">Zinc</keyword>
<evidence type="ECO:0000256" key="10">
    <source>
        <dbReference type="ARBA" id="ARBA00022833"/>
    </source>
</evidence>
<dbReference type="InterPro" id="IPR007121">
    <property type="entry name" value="RNA_pol_bsu_CS"/>
</dbReference>
<keyword evidence="9" id="KW-0418">Kinase</keyword>
<dbReference type="SUPFAM" id="SSF64484">
    <property type="entry name" value="beta and beta-prime subunits of DNA dependent RNA-polymerase"/>
    <property type="match status" value="1"/>
</dbReference>
<dbReference type="EC" id="2.7.7.6" evidence="16"/>
<evidence type="ECO:0000256" key="5">
    <source>
        <dbReference type="ARBA" id="ARBA00022679"/>
    </source>
</evidence>
<keyword evidence="12 16" id="KW-0804">Transcription</keyword>
<dbReference type="Pfam" id="PF00069">
    <property type="entry name" value="Pkinase"/>
    <property type="match status" value="1"/>
</dbReference>
<dbReference type="Gene3D" id="1.10.510.10">
    <property type="entry name" value="Transferase(Phosphotransferase) domain 1"/>
    <property type="match status" value="1"/>
</dbReference>
<keyword evidence="7" id="KW-0479">Metal-binding</keyword>
<keyword evidence="4" id="KW-0723">Serine/threonine-protein kinase</keyword>
<dbReference type="OMA" id="LAYCSWC"/>
<sequence>MDDLRLLKKLGEGSYAVVFEAQDRAGTRFAVKQLKDAPASWAECVRQPEIAALRKVQHRNVLRLHRLVVVGDSASAGKSSVLLVSELLEADLFESLEAMHLRAQRPRPEHIRWLGRELLSGLSAIHEAGVLHRDLKPENVMLAGPGSPSGCAAKLVDFGQAKDVRSAKARRADWTAYVATRWYRAPELLLGAARYTGAVDVWACGVLLAEALTGRPVFPGDSPSNQLFKIAATLGAPQTSWPDAPRIAAAAGRLPVLQEHNSGGRGPMAAAAAAAVADPAGEGVDPKRAAEAARAFADEDASVLARPVATLEDKWKLLPAFLAVRGLVRQHVESYDHFIEEELEQIIKANSMIRSEADPRFFLEYTGVSVGRPSIEQDLMESDVTPHECRLRDLTYSAPIRVNVRYTRGRQIVRHNGVLIGRVPVMLRSCRCVLRGKSDAELAPLQECPYDPGGYFVVKGCEKVILTQEQLSKNRIIVELDPKGAVSASVTSSTHERKSRTVITTKHGRIHLKHNTIGDDVPVVAVLRAMGVTSDQEIVQLVGSEPELQDALAPSLEETLELGILTQAQALEYIGARIRARRASSALVGMQGGPSASSYSRRDEALNVLSTVVLSHVPTEGDAFRSKRIYLALMVRRVLLTQLGRSDLDDKDYYGNKRLELAGQLLSLLFEDLFKRFNSDLRRAADAVLSKPNRAAAFDVINSVRTDTITMGMTQALSTGNWTLKRFRMERAGVTQQLSRLSYISALGMMTRVTSQFEKTRKVSGPRALQPSQWGMLCPSDTPEGEACGLVKNLALLAHVTSDRDPEPVRRLCFDMGVEDAECLCGEELHGGAYLVFLNGLLLGAHRRPYDFAKAFRIFRRAGILGEFVSVYVHDGLRAVNIASDGGRICRPVVVVEQGQPRLTARHMRDLAAGLVDFNSLLSTGVLEYLDVNEENNCLIALREADITRATTHLEIDPVTILGVVAGLIPYPHHNQSPRNTYQCAMGKQAMGTIARNQFERIDTVLYLMVYPQKPMVRTRVIDMIGFDEIPAGQNAIISVMSYSGYDIEDAIVLNKASLDRGYGRCLVMKKFMTTIRKYPNQTYDRIVGKPLEDDLPADMPASTRRQVERLSAIDEDGLPMVGEDVKPGGVLVNKQMPANTTDHFDNPDLPPDGYKPAPLSYKGAEKGFVDRVMLSSTTADTTLIKVLMRQVRRPELGDKFSSRHGQKGVCGLIVPQTDLPFTDEGVCPDMIMNPHGFPSRMTVGKMIELIAGKAGLQDGKRRYGTAFGGDRVVDISAALVRAGYHYAGKEVLTSGITGEPLKGYVFFGPIYYQKLKHMVMDKMHARARGPRAVLTRQPTEGRSRDGGLRLGEMERDCLIGYGASMLLLERLMISSDEFQAEVCTSTECGGLLSYGGWCQFCRSGRHVRKVRMPYACKLLFQELQAMNICPRLTLEPL</sequence>
<evidence type="ECO:0000313" key="18">
    <source>
        <dbReference type="EMBL" id="KAA0153899.1"/>
    </source>
</evidence>
<dbReference type="GO" id="GO:0005634">
    <property type="term" value="C:nucleus"/>
    <property type="evidence" value="ECO:0007669"/>
    <property type="project" value="UniProtKB-SubCell"/>
</dbReference>
<dbReference type="InterPro" id="IPR008271">
    <property type="entry name" value="Ser/Thr_kinase_AS"/>
</dbReference>
<dbReference type="EMBL" id="VLTN01000014">
    <property type="protein sequence ID" value="KAA0153899.1"/>
    <property type="molecule type" value="Genomic_DNA"/>
</dbReference>
<dbReference type="GO" id="GO:0006383">
    <property type="term" value="P:transcription by RNA polymerase III"/>
    <property type="evidence" value="ECO:0007669"/>
    <property type="project" value="UniProtKB-ARBA"/>
</dbReference>
<evidence type="ECO:0000256" key="11">
    <source>
        <dbReference type="ARBA" id="ARBA00022840"/>
    </source>
</evidence>
<dbReference type="FunFam" id="3.90.1800.10:FF:000003">
    <property type="entry name" value="DNA-directed RNA polymerase subunit beta"/>
    <property type="match status" value="1"/>
</dbReference>
<feature type="domain" description="Protein kinase" evidence="17">
    <location>
        <begin position="4"/>
        <end position="366"/>
    </location>
</feature>
<protein>
    <recommendedName>
        <fullName evidence="16">DNA-directed RNA polymerase subunit beta</fullName>
        <ecNumber evidence="16">2.7.7.6</ecNumber>
    </recommendedName>
</protein>
<dbReference type="PANTHER" id="PTHR20856">
    <property type="entry name" value="DNA-DIRECTED RNA POLYMERASE I SUBUNIT 2"/>
    <property type="match status" value="1"/>
</dbReference>
<dbReference type="InterPro" id="IPR007645">
    <property type="entry name" value="RNA_pol_Rpb2_3"/>
</dbReference>
<dbReference type="Pfam" id="PF00562">
    <property type="entry name" value="RNA_pol_Rpb2_6"/>
    <property type="match status" value="1"/>
</dbReference>
<proteinExistence type="inferred from homology"/>
<dbReference type="Pfam" id="PF04567">
    <property type="entry name" value="RNA_pol_Rpb2_5"/>
    <property type="match status" value="1"/>
</dbReference>
<dbReference type="InterPro" id="IPR011009">
    <property type="entry name" value="Kinase-like_dom_sf"/>
</dbReference>
<keyword evidence="3 16" id="KW-0240">DNA-directed RNA polymerase</keyword>
<dbReference type="Gene3D" id="2.40.50.150">
    <property type="match status" value="1"/>
</dbReference>
<dbReference type="Gene3D" id="3.90.1100.10">
    <property type="match status" value="1"/>
</dbReference>
<evidence type="ECO:0000256" key="12">
    <source>
        <dbReference type="ARBA" id="ARBA00023163"/>
    </source>
</evidence>
<dbReference type="Gene3D" id="2.40.270.10">
    <property type="entry name" value="DNA-directed RNA polymerase, subunit 2, domain 6"/>
    <property type="match status" value="1"/>
</dbReference>
<dbReference type="FunFam" id="2.40.270.10:FF:000006">
    <property type="entry name" value="DNA-directed RNA polymerase subunit beta"/>
    <property type="match status" value="1"/>
</dbReference>
<dbReference type="GO" id="GO:0032549">
    <property type="term" value="F:ribonucleoside binding"/>
    <property type="evidence" value="ECO:0007669"/>
    <property type="project" value="InterPro"/>
</dbReference>
<evidence type="ECO:0000256" key="15">
    <source>
        <dbReference type="RuleBase" id="RU000434"/>
    </source>
</evidence>
<dbReference type="GO" id="GO:0005524">
    <property type="term" value="F:ATP binding"/>
    <property type="evidence" value="ECO:0007669"/>
    <property type="project" value="UniProtKB-UniRule"/>
</dbReference>
<dbReference type="Pfam" id="PF04565">
    <property type="entry name" value="RNA_pol_Rpb2_3"/>
    <property type="match status" value="1"/>
</dbReference>
<dbReference type="InterPro" id="IPR007641">
    <property type="entry name" value="RNA_pol_Rpb2_7"/>
</dbReference>
<dbReference type="InterPro" id="IPR017441">
    <property type="entry name" value="Protein_kinase_ATP_BS"/>
</dbReference>
<dbReference type="SMART" id="SM00220">
    <property type="entry name" value="S_TKc"/>
    <property type="match status" value="1"/>
</dbReference>
<keyword evidence="19" id="KW-1185">Reference proteome</keyword>
<evidence type="ECO:0000256" key="2">
    <source>
        <dbReference type="ARBA" id="ARBA00006835"/>
    </source>
</evidence>
<dbReference type="Gene3D" id="3.90.1070.20">
    <property type="match status" value="1"/>
</dbReference>